<evidence type="ECO:0000256" key="3">
    <source>
        <dbReference type="ARBA" id="ARBA00022679"/>
    </source>
</evidence>
<dbReference type="FunFam" id="3.20.20.70:FF:000010">
    <property type="entry name" value="2-isopropylmalate synthase"/>
    <property type="match status" value="1"/>
</dbReference>
<evidence type="ECO:0000256" key="1">
    <source>
        <dbReference type="ARBA" id="ARBA00006154"/>
    </source>
</evidence>
<keyword evidence="3 6" id="KW-0808">Transferase</keyword>
<dbReference type="SUPFAM" id="SSF110921">
    <property type="entry name" value="2-isopropylmalate synthase LeuA, allosteric (dimerisation) domain"/>
    <property type="match status" value="1"/>
</dbReference>
<dbReference type="InterPro" id="IPR002034">
    <property type="entry name" value="AIPM/Hcit_synth_CS"/>
</dbReference>
<keyword evidence="8" id="KW-0012">Acyltransferase</keyword>
<dbReference type="Gene3D" id="3.30.160.270">
    <property type="match status" value="1"/>
</dbReference>
<dbReference type="AlphaFoldDB" id="R9T7N6"/>
<dbReference type="NCBIfam" id="NF002086">
    <property type="entry name" value="PRK00915.1-3"/>
    <property type="match status" value="1"/>
</dbReference>
<dbReference type="EC" id="2.3.3.13" evidence="8"/>
<dbReference type="HOGENOM" id="CLU_022158_0_1_2"/>
<organism evidence="8 9">
    <name type="scientific">Methanomassiliicoccus intestinalis (strain Issoire-Mx1)</name>
    <dbReference type="NCBI Taxonomy" id="1295009"/>
    <lineage>
        <taxon>Archaea</taxon>
        <taxon>Methanobacteriati</taxon>
        <taxon>Thermoplasmatota</taxon>
        <taxon>Thermoplasmata</taxon>
        <taxon>Methanomassiliicoccales</taxon>
        <taxon>Methanomassiliicoccaceae</taxon>
        <taxon>Methanomassiliicoccus</taxon>
    </lineage>
</organism>
<keyword evidence="2" id="KW-0028">Amino-acid biosynthesis</keyword>
<dbReference type="PANTHER" id="PTHR42880:SF2">
    <property type="entry name" value="(R)-CITRAMALATE SYNTHASE CIMA"/>
    <property type="match status" value="1"/>
</dbReference>
<feature type="domain" description="Pyruvate carboxyltransferase" evidence="7">
    <location>
        <begin position="39"/>
        <end position="290"/>
    </location>
</feature>
<proteinExistence type="inferred from homology"/>
<dbReference type="FunFam" id="1.10.238.260:FF:000001">
    <property type="entry name" value="2-isopropylmalate synthase"/>
    <property type="match status" value="1"/>
</dbReference>
<reference evidence="8 9" key="1">
    <citation type="journal article" date="2013" name="Genome Announc.">
        <title>Genome sequence of 'Candidatus Methanomassiliicoccus intestinalis' Issoire-Mx1, a third thermoplasmatales-related methanogenic archaeon from human feces.</title>
        <authorList>
            <person name="Borrel G."/>
            <person name="Harris H.M."/>
            <person name="Parisot N."/>
            <person name="Gaci N."/>
            <person name="Tottey W."/>
            <person name="Mihajlovski A."/>
            <person name="Deane J."/>
            <person name="Gribaldo S."/>
            <person name="Bardot O."/>
            <person name="Peyretaillade E."/>
            <person name="Peyret P."/>
            <person name="O'Toole P.W."/>
            <person name="Brugere J.F."/>
        </authorList>
    </citation>
    <scope>NUCLEOTIDE SEQUENCE [LARGE SCALE GENOMIC DNA]</scope>
    <source>
        <strain evidence="8 9">Issoire-Mx1</strain>
    </source>
</reference>
<dbReference type="Pfam" id="PF00682">
    <property type="entry name" value="HMGL-like"/>
    <property type="match status" value="1"/>
</dbReference>
<dbReference type="GeneID" id="41323717"/>
<comment type="similarity">
    <text evidence="1 6">Belongs to the alpha-IPM synthase/homocitrate synthase family.</text>
</comment>
<dbReference type="STRING" id="1295009.MMINT_13330"/>
<dbReference type="GO" id="GO:0003852">
    <property type="term" value="F:2-isopropylmalate synthase activity"/>
    <property type="evidence" value="ECO:0007669"/>
    <property type="project" value="UniProtKB-EC"/>
</dbReference>
<dbReference type="Proteomes" id="UP000014070">
    <property type="component" value="Chromosome"/>
</dbReference>
<dbReference type="NCBIfam" id="NF002085">
    <property type="entry name" value="PRK00915.1-2"/>
    <property type="match status" value="1"/>
</dbReference>
<dbReference type="Gene3D" id="1.10.238.260">
    <property type="match status" value="1"/>
</dbReference>
<dbReference type="FunCoup" id="R9T7N6">
    <property type="interactions" value="189"/>
</dbReference>
<evidence type="ECO:0000256" key="6">
    <source>
        <dbReference type="RuleBase" id="RU003523"/>
    </source>
</evidence>
<dbReference type="Pfam" id="PF22617">
    <property type="entry name" value="HCS_D2"/>
    <property type="match status" value="1"/>
</dbReference>
<dbReference type="InterPro" id="IPR054691">
    <property type="entry name" value="LeuA/HCS_post-cat"/>
</dbReference>
<dbReference type="GO" id="GO:0009098">
    <property type="term" value="P:L-leucine biosynthetic process"/>
    <property type="evidence" value="ECO:0007669"/>
    <property type="project" value="InterPro"/>
</dbReference>
<dbReference type="InterPro" id="IPR036230">
    <property type="entry name" value="LeuA_allosteric_dom_sf"/>
</dbReference>
<sequence length="529" mass="56897">MIDPNAIDSDCCRSSLDKKKVYTSKFNELFLSNDVPKNITVFDTTLRDGEQTPGVALTCDDKIRIAKALDELGVNVIEVGFPASSQGEKDAAKAIMNLGLNSKVCGLARSVKSDIDAVADCGLNYVHTFIATSDSHLKYKLKMTQDEVLERAVSAVEYAKSRGLEVEFSCEDATRTSLEFLKKMHIAVQEAGVNRINVPDTVGTISPIAMEYLIRELKTVTKVPISVHCHDDFGMAVANTLSAVRGGAEQIHATINGMGERAGNASLEEAVLALMAFYNAETTINTKMIGPTCKLVSRLFGYPIPANKAIVGKNAFAHESGIHVHGVLNDPSTYEAFGPELVGVERNIVLGKHSGTHSIKEKLNEYGVVLDDERIAQVVDKIKDLADSGKEIDDAELVALASHFAEQHESKHINLDEFAVFTGVKTTPTAVVTLDINGEKRTGTSIGIGPVDAAINAIKTVMGNVFRLEEYCLNAITGGSDSLCEVMVKISKDGKGKAVSVGKGVGSDIVQTSVDATMEALDRLYSRLE</sequence>
<evidence type="ECO:0000313" key="9">
    <source>
        <dbReference type="Proteomes" id="UP000014070"/>
    </source>
</evidence>
<dbReference type="PROSITE" id="PS50991">
    <property type="entry name" value="PYR_CT"/>
    <property type="match status" value="1"/>
</dbReference>
<dbReference type="SUPFAM" id="SSF51569">
    <property type="entry name" value="Aldolase"/>
    <property type="match status" value="1"/>
</dbReference>
<name>R9T7N6_METII</name>
<evidence type="ECO:0000256" key="5">
    <source>
        <dbReference type="ARBA" id="ARBA00029440"/>
    </source>
</evidence>
<dbReference type="InterPro" id="IPR013785">
    <property type="entry name" value="Aldolase_TIM"/>
</dbReference>
<dbReference type="OrthoDB" id="6555at2157"/>
<dbReference type="SMART" id="SM00917">
    <property type="entry name" value="LeuA_dimer"/>
    <property type="match status" value="1"/>
</dbReference>
<dbReference type="PROSITE" id="PS00815">
    <property type="entry name" value="AIPM_HOMOCIT_SYNTH_1"/>
    <property type="match status" value="1"/>
</dbReference>
<dbReference type="InParanoid" id="R9T7N6"/>
<dbReference type="PROSITE" id="PS00816">
    <property type="entry name" value="AIPM_HOMOCIT_SYNTH_2"/>
    <property type="match status" value="1"/>
</dbReference>
<dbReference type="EMBL" id="CP005934">
    <property type="protein sequence ID" value="AGN26659.1"/>
    <property type="molecule type" value="Genomic_DNA"/>
</dbReference>
<dbReference type="InterPro" id="IPR000891">
    <property type="entry name" value="PYR_CT"/>
</dbReference>
<comment type="pathway">
    <text evidence="5">Amino-acid biosynthesis.</text>
</comment>
<keyword evidence="9" id="KW-1185">Reference proteome</keyword>
<dbReference type="Pfam" id="PF08502">
    <property type="entry name" value="LeuA_dimer"/>
    <property type="match status" value="1"/>
</dbReference>
<evidence type="ECO:0000313" key="8">
    <source>
        <dbReference type="EMBL" id="AGN26659.1"/>
    </source>
</evidence>
<dbReference type="Gene3D" id="3.20.20.70">
    <property type="entry name" value="Aldolase class I"/>
    <property type="match status" value="1"/>
</dbReference>
<keyword evidence="4" id="KW-0100">Branched-chain amino acid biosynthesis</keyword>
<dbReference type="InterPro" id="IPR013709">
    <property type="entry name" value="2-isopropylmalate_synth_dimer"/>
</dbReference>
<evidence type="ECO:0000256" key="2">
    <source>
        <dbReference type="ARBA" id="ARBA00022605"/>
    </source>
</evidence>
<protein>
    <submittedName>
        <fullName evidence="8">2-isopropylmalate synthase</fullName>
        <ecNumber evidence="8">2.3.3.13</ecNumber>
    </submittedName>
</protein>
<dbReference type="NCBIfam" id="TIGR02090">
    <property type="entry name" value="LEU1_arch"/>
    <property type="match status" value="1"/>
</dbReference>
<evidence type="ECO:0000256" key="4">
    <source>
        <dbReference type="ARBA" id="ARBA00023304"/>
    </source>
</evidence>
<dbReference type="InterPro" id="IPR011830">
    <property type="entry name" value="LEU1_arch"/>
</dbReference>
<dbReference type="CDD" id="cd07940">
    <property type="entry name" value="DRE_TIM_IPMS"/>
    <property type="match status" value="1"/>
</dbReference>
<evidence type="ECO:0000259" key="7">
    <source>
        <dbReference type="PROSITE" id="PS50991"/>
    </source>
</evidence>
<accession>R9T7N6</accession>
<dbReference type="RefSeq" id="WP_020449184.1">
    <property type="nucleotide sequence ID" value="NC_021353.1"/>
</dbReference>
<gene>
    <name evidence="8" type="ORF">MMINT_13330</name>
</gene>
<dbReference type="PANTHER" id="PTHR42880">
    <property type="entry name" value="HOMOCITRATE SYNTHASE"/>
    <property type="match status" value="1"/>
</dbReference>
<dbReference type="KEGG" id="mer:MMINT_13330"/>